<dbReference type="InterPro" id="IPR001188">
    <property type="entry name" value="Sperm_putr-bd"/>
</dbReference>
<gene>
    <name evidence="5" type="ORF">LEA_02265</name>
</gene>
<dbReference type="AlphaFoldDB" id="K1UNA8"/>
<dbReference type="SUPFAM" id="SSF53850">
    <property type="entry name" value="Periplasmic binding protein-like II"/>
    <property type="match status" value="1"/>
</dbReference>
<organism evidence="5">
    <name type="scientific">human gut metagenome</name>
    <dbReference type="NCBI Taxonomy" id="408170"/>
    <lineage>
        <taxon>unclassified sequences</taxon>
        <taxon>metagenomes</taxon>
        <taxon>organismal metagenomes</taxon>
    </lineage>
</organism>
<keyword evidence="2" id="KW-0813">Transport</keyword>
<dbReference type="Gene3D" id="3.40.190.10">
    <property type="entry name" value="Periplasmic binding protein-like II"/>
    <property type="match status" value="2"/>
</dbReference>
<reference evidence="5" key="1">
    <citation type="journal article" date="2013" name="Environ. Microbiol.">
        <title>Microbiota from the distal guts of lean and obese adolescents exhibit partial functional redundancy besides clear differences in community structure.</title>
        <authorList>
            <person name="Ferrer M."/>
            <person name="Ruiz A."/>
            <person name="Lanza F."/>
            <person name="Haange S.B."/>
            <person name="Oberbach A."/>
            <person name="Till H."/>
            <person name="Bargiela R."/>
            <person name="Campoy C."/>
            <person name="Segura M.T."/>
            <person name="Richter M."/>
            <person name="von Bergen M."/>
            <person name="Seifert J."/>
            <person name="Suarez A."/>
        </authorList>
    </citation>
    <scope>NUCLEOTIDE SEQUENCE</scope>
</reference>
<dbReference type="GO" id="GO:0019808">
    <property type="term" value="F:polyamine binding"/>
    <property type="evidence" value="ECO:0007669"/>
    <property type="project" value="InterPro"/>
</dbReference>
<dbReference type="GO" id="GO:0042597">
    <property type="term" value="C:periplasmic space"/>
    <property type="evidence" value="ECO:0007669"/>
    <property type="project" value="UniProtKB-SubCell"/>
</dbReference>
<dbReference type="PRINTS" id="PR00909">
    <property type="entry name" value="SPERMDNBNDNG"/>
</dbReference>
<sequence length="213" mass="23933">GILMLSGCSLKTEKLDTAALLGNYNIEELKGTEINVYNWGEYISDGEGGSVDVISEFEKLTGIKVNYNMYDSNEDLYAKLKSGGVNYDVIIPSDYMAERLKNEGLLQKLDYSVITNYEGIGDEYKNLFFDENNEYTVAYTGGMVGLIYNTTMVSEKPDSWSAMWDPKYSGEILTFNNSRDAFGVAQYLLGYDVNSTNPDEWRAAEESSRSKSR</sequence>
<feature type="non-terminal residue" evidence="5">
    <location>
        <position position="1"/>
    </location>
</feature>
<keyword evidence="4" id="KW-0574">Periplasm</keyword>
<protein>
    <submittedName>
        <fullName evidence="5">Spermidine/putrescine-binding periplasmic protein</fullName>
    </submittedName>
</protein>
<comment type="subcellular location">
    <subcellularLocation>
        <location evidence="1">Periplasm</location>
    </subcellularLocation>
</comment>
<evidence type="ECO:0000256" key="3">
    <source>
        <dbReference type="ARBA" id="ARBA00022729"/>
    </source>
</evidence>
<dbReference type="PANTHER" id="PTHR30222:SF17">
    <property type="entry name" value="SPERMIDINE_PUTRESCINE-BINDING PERIPLASMIC PROTEIN"/>
    <property type="match status" value="1"/>
</dbReference>
<comment type="caution">
    <text evidence="5">The sequence shown here is derived from an EMBL/GenBank/DDBJ whole genome shotgun (WGS) entry which is preliminary data.</text>
</comment>
<accession>K1UNA8</accession>
<dbReference type="PANTHER" id="PTHR30222">
    <property type="entry name" value="SPERMIDINE/PUTRESCINE-BINDING PERIPLASMIC PROTEIN"/>
    <property type="match status" value="1"/>
</dbReference>
<dbReference type="Pfam" id="PF13416">
    <property type="entry name" value="SBP_bac_8"/>
    <property type="match status" value="1"/>
</dbReference>
<evidence type="ECO:0000256" key="4">
    <source>
        <dbReference type="ARBA" id="ARBA00022764"/>
    </source>
</evidence>
<dbReference type="InterPro" id="IPR006059">
    <property type="entry name" value="SBP"/>
</dbReference>
<dbReference type="CDD" id="cd13590">
    <property type="entry name" value="PBP2_PotD_PotF_like"/>
    <property type="match status" value="1"/>
</dbReference>
<name>K1UNA8_9ZZZZ</name>
<dbReference type="GO" id="GO:0015846">
    <property type="term" value="P:polyamine transport"/>
    <property type="evidence" value="ECO:0007669"/>
    <property type="project" value="InterPro"/>
</dbReference>
<dbReference type="EMBL" id="AJWY01001565">
    <property type="protein sequence ID" value="EKC79605.1"/>
    <property type="molecule type" value="Genomic_DNA"/>
</dbReference>
<proteinExistence type="predicted"/>
<evidence type="ECO:0000256" key="2">
    <source>
        <dbReference type="ARBA" id="ARBA00022448"/>
    </source>
</evidence>
<evidence type="ECO:0000256" key="1">
    <source>
        <dbReference type="ARBA" id="ARBA00004418"/>
    </source>
</evidence>
<evidence type="ECO:0000313" key="5">
    <source>
        <dbReference type="EMBL" id="EKC79605.1"/>
    </source>
</evidence>
<keyword evidence="3" id="KW-0732">Signal</keyword>